<evidence type="ECO:0000313" key="2">
    <source>
        <dbReference type="EMBL" id="QDS88645.1"/>
    </source>
</evidence>
<evidence type="ECO:0000313" key="3">
    <source>
        <dbReference type="Proteomes" id="UP000319557"/>
    </source>
</evidence>
<protein>
    <submittedName>
        <fullName evidence="2">Unsaturated rhamnogalacturonyl hydrolase YteR</fullName>
        <ecNumber evidence="2">3.2.1.172</ecNumber>
    </submittedName>
</protein>
<reference evidence="2 3" key="1">
    <citation type="submission" date="2019-02" db="EMBL/GenBank/DDBJ databases">
        <title>Deep-cultivation of Planctomycetes and their phenomic and genomic characterization uncovers novel biology.</title>
        <authorList>
            <person name="Wiegand S."/>
            <person name="Jogler M."/>
            <person name="Boedeker C."/>
            <person name="Pinto D."/>
            <person name="Vollmers J."/>
            <person name="Rivas-Marin E."/>
            <person name="Kohn T."/>
            <person name="Peeters S.H."/>
            <person name="Heuer A."/>
            <person name="Rast P."/>
            <person name="Oberbeckmann S."/>
            <person name="Bunk B."/>
            <person name="Jeske O."/>
            <person name="Meyerdierks A."/>
            <person name="Storesund J.E."/>
            <person name="Kallscheuer N."/>
            <person name="Luecker S."/>
            <person name="Lage O.M."/>
            <person name="Pohl T."/>
            <person name="Merkel B.J."/>
            <person name="Hornburger P."/>
            <person name="Mueller R.-W."/>
            <person name="Bruemmer F."/>
            <person name="Labrenz M."/>
            <person name="Spormann A.M."/>
            <person name="Op den Camp H."/>
            <person name="Overmann J."/>
            <person name="Amann R."/>
            <person name="Jetten M.S.M."/>
            <person name="Mascher T."/>
            <person name="Medema M.H."/>
            <person name="Devos D.P."/>
            <person name="Kaster A.-K."/>
            <person name="Ovreas L."/>
            <person name="Rohde M."/>
            <person name="Galperin M.Y."/>
            <person name="Jogler C."/>
        </authorList>
    </citation>
    <scope>NUCLEOTIDE SEQUENCE [LARGE SCALE GENOMIC DNA]</scope>
    <source>
        <strain evidence="2 3">EC9</strain>
    </source>
</reference>
<dbReference type="GO" id="GO:0005975">
    <property type="term" value="P:carbohydrate metabolic process"/>
    <property type="evidence" value="ECO:0007669"/>
    <property type="project" value="InterPro"/>
</dbReference>
<accession>A0A517M191</accession>
<dbReference type="OrthoDB" id="9807186at2"/>
<dbReference type="SUPFAM" id="SSF48208">
    <property type="entry name" value="Six-hairpin glycosidases"/>
    <property type="match status" value="1"/>
</dbReference>
<dbReference type="PANTHER" id="PTHR33886">
    <property type="entry name" value="UNSATURATED RHAMNOGALACTURONAN HYDROLASE (EUROFUNG)"/>
    <property type="match status" value="1"/>
</dbReference>
<dbReference type="InterPro" id="IPR008928">
    <property type="entry name" value="6-hairpin_glycosidase_sf"/>
</dbReference>
<dbReference type="GO" id="GO:0102211">
    <property type="term" value="F:unsaturated rhamnogalacturonyl hydrolase activity"/>
    <property type="evidence" value="ECO:0007669"/>
    <property type="project" value="UniProtKB-EC"/>
</dbReference>
<dbReference type="EC" id="3.2.1.172" evidence="2"/>
<dbReference type="AlphaFoldDB" id="A0A517M191"/>
<sequence>MPGISWPLVRLITVGLLGLVCRTSAMGEDRLQAWLPVAKAYGVAVDGEPLTSVQSPAFLDPSTNVSRVLLIASPSLAPSYFDQADAAGFAAGLRLRDRAIWLVSAPDGIADANAEALQQPIDGKAYAGKRVATQYLWRSIGLAAPDVVVVVKPGSENRWVLQPQTGSFADALRRSSVAGIGSVAAVEFIATPEISLLDVIDQLGDQTIPAVEKSAQVELVQRRERSAKGVATVLSKRYGNALDSVNYQQALALIGRLQLGDRTGDATQLAAVQRIAEPYAAGAKSALGDKPNGGVFAGHLLFAELANRTQDPRYVALVRAAAEHAFTADGQMRDAMPTHSEMSDAVFMGTPILVAAGNLTGEQRYFDMAIRHLRFMLELNLRDDGLHQHSPLDPAGTAWGRGNGFPALGMALSLSWLPENSLYREEMLTAFRSHLAAMRKYQDRSGMWHQVVDRPESYPEFTVTCMTTMAIARGLRMGWLDPEIYVPVVQRAWPAIQSRIASDAQLIDVCTGTGKQKSLRDYFDRTAIRGHDTRGGAMAILVATEIALGQREGKLKLD</sequence>
<name>A0A517M191_9BACT</name>
<keyword evidence="3" id="KW-1185">Reference proteome</keyword>
<keyword evidence="2" id="KW-0326">Glycosidase</keyword>
<dbReference type="RefSeq" id="WP_145346009.1">
    <property type="nucleotide sequence ID" value="NZ_CP036261.1"/>
</dbReference>
<dbReference type="KEGG" id="ruv:EC9_28360"/>
<dbReference type="Gene3D" id="1.50.10.10">
    <property type="match status" value="1"/>
</dbReference>
<proteinExistence type="predicted"/>
<gene>
    <name evidence="2" type="primary">yteR</name>
    <name evidence="2" type="ORF">EC9_28360</name>
</gene>
<dbReference type="Proteomes" id="UP000319557">
    <property type="component" value="Chromosome"/>
</dbReference>
<dbReference type="InterPro" id="IPR052043">
    <property type="entry name" value="PolySaccharide_Degr_Enz"/>
</dbReference>
<evidence type="ECO:0000256" key="1">
    <source>
        <dbReference type="ARBA" id="ARBA00022801"/>
    </source>
</evidence>
<dbReference type="Pfam" id="PF07470">
    <property type="entry name" value="Glyco_hydro_88"/>
    <property type="match status" value="1"/>
</dbReference>
<dbReference type="EMBL" id="CP036261">
    <property type="protein sequence ID" value="QDS88645.1"/>
    <property type="molecule type" value="Genomic_DNA"/>
</dbReference>
<dbReference type="InterPro" id="IPR012341">
    <property type="entry name" value="6hp_glycosidase-like_sf"/>
</dbReference>
<dbReference type="PANTHER" id="PTHR33886:SF8">
    <property type="entry name" value="UNSATURATED RHAMNOGALACTURONAN HYDROLASE (EUROFUNG)"/>
    <property type="match status" value="1"/>
</dbReference>
<dbReference type="InterPro" id="IPR010905">
    <property type="entry name" value="Glyco_hydro_88"/>
</dbReference>
<keyword evidence="1 2" id="KW-0378">Hydrolase</keyword>
<organism evidence="2 3">
    <name type="scientific">Rosistilla ulvae</name>
    <dbReference type="NCBI Taxonomy" id="1930277"/>
    <lineage>
        <taxon>Bacteria</taxon>
        <taxon>Pseudomonadati</taxon>
        <taxon>Planctomycetota</taxon>
        <taxon>Planctomycetia</taxon>
        <taxon>Pirellulales</taxon>
        <taxon>Pirellulaceae</taxon>
        <taxon>Rosistilla</taxon>
    </lineage>
</organism>